<evidence type="ECO:0000256" key="1">
    <source>
        <dbReference type="SAM" id="Phobius"/>
    </source>
</evidence>
<organism evidence="2 3">
    <name type="scientific">Aeropyrum pernix</name>
    <dbReference type="NCBI Taxonomy" id="56636"/>
    <lineage>
        <taxon>Archaea</taxon>
        <taxon>Thermoproteota</taxon>
        <taxon>Thermoprotei</taxon>
        <taxon>Desulfurococcales</taxon>
        <taxon>Desulfurococcaceae</taxon>
        <taxon>Aeropyrum</taxon>
    </lineage>
</organism>
<feature type="transmembrane region" description="Helical" evidence="1">
    <location>
        <begin position="75"/>
        <end position="96"/>
    </location>
</feature>
<feature type="transmembrane region" description="Helical" evidence="1">
    <location>
        <begin position="129"/>
        <end position="152"/>
    </location>
</feature>
<dbReference type="OrthoDB" id="11839at2157"/>
<protein>
    <recommendedName>
        <fullName evidence="4">Zinc transporter ZupT</fullName>
    </recommendedName>
</protein>
<keyword evidence="1" id="KW-0472">Membrane</keyword>
<sequence>MNPAITPILLGLVAGITVTFGALTYIVVGRRLGRRGQGVLNALAGGVLAYLALETGHESAAYVEQFATRETLSSFLEGLIVTSIALLGTWLLLSYVERSYSAVVRAPPGLMVSLTVASALGLHNLGEGLAIAASLIEGKISLAILFAVGFAIHNYTEGFPIAAPLTGEKRRTGLRIIIGLSLLAGLPVLPGAMVYYLGSNLPGLAIATLYTIATASIVYAMLHINLSALSRLGGLSSPYFWSSLFLGIALTYVTESIILIAGLH</sequence>
<dbReference type="EMBL" id="BDMD01000098">
    <property type="protein sequence ID" value="GBF09760.1"/>
    <property type="molecule type" value="Genomic_DNA"/>
</dbReference>
<feature type="transmembrane region" description="Helical" evidence="1">
    <location>
        <begin position="38"/>
        <end position="55"/>
    </location>
</feature>
<proteinExistence type="predicted"/>
<name>A0A401HBJ7_AERPX</name>
<feature type="transmembrane region" description="Helical" evidence="1">
    <location>
        <begin position="238"/>
        <end position="263"/>
    </location>
</feature>
<keyword evidence="1" id="KW-1133">Transmembrane helix</keyword>
<keyword evidence="1" id="KW-0812">Transmembrane</keyword>
<dbReference type="RefSeq" id="WP_131160692.1">
    <property type="nucleotide sequence ID" value="NZ_BDMD01000098.1"/>
</dbReference>
<evidence type="ECO:0008006" key="4">
    <source>
        <dbReference type="Google" id="ProtNLM"/>
    </source>
</evidence>
<feature type="transmembrane region" description="Helical" evidence="1">
    <location>
        <begin position="6"/>
        <end position="26"/>
    </location>
</feature>
<evidence type="ECO:0000313" key="2">
    <source>
        <dbReference type="EMBL" id="GBF09760.1"/>
    </source>
</evidence>
<accession>A0A401HBJ7</accession>
<reference evidence="2 3" key="1">
    <citation type="submission" date="2017-02" db="EMBL/GenBank/DDBJ databases">
        <title>isolation and characterization of a novel temperate virus Aeropyrum globular virus 1 infecting hyperthermophilic archaeon Aeropyrum.</title>
        <authorList>
            <person name="Yumiya M."/>
            <person name="Yoshida T."/>
            <person name="Sako Y."/>
        </authorList>
    </citation>
    <scope>NUCLEOTIDE SEQUENCE [LARGE SCALE GENOMIC DNA]</scope>
    <source>
        <strain evidence="2 3">YK1-12-2013</strain>
    </source>
</reference>
<feature type="transmembrane region" description="Helical" evidence="1">
    <location>
        <begin position="173"/>
        <end position="198"/>
    </location>
</feature>
<evidence type="ECO:0000313" key="3">
    <source>
        <dbReference type="Proteomes" id="UP000291213"/>
    </source>
</evidence>
<dbReference type="Proteomes" id="UP000291213">
    <property type="component" value="Unassembled WGS sequence"/>
</dbReference>
<gene>
    <name evidence="2" type="ORF">apy_14850</name>
</gene>
<feature type="transmembrane region" description="Helical" evidence="1">
    <location>
        <begin position="103"/>
        <end position="123"/>
    </location>
</feature>
<feature type="transmembrane region" description="Helical" evidence="1">
    <location>
        <begin position="204"/>
        <end position="226"/>
    </location>
</feature>
<comment type="caution">
    <text evidence="2">The sequence shown here is derived from an EMBL/GenBank/DDBJ whole genome shotgun (WGS) entry which is preliminary data.</text>
</comment>
<dbReference type="AlphaFoldDB" id="A0A401HBJ7"/>